<sequence length="278" mass="32476">MYQTVHYVTLTDFPMPQLERKRQIRLFLPMGYFDSNQNYPVLYMHDGQNVFFDHHATYGKSWRAGEALSLLQREGVISGIILVAIDCGQEFAGLCRFNEYSPWKMDEEFFLPSRWKDLQNMGGEGALYLSFIIDTLKPYIDEHYRTRPERQHCMMAGSSMGGLFSLYAGLRRPDIFSTVGVFSPAFWFNQNACMEMAESLALSSPLKVYMDMGGNETSDPERSDFPEIYLKGSREIADALRQKKEIDLRYEEFPHDTHNELAWARRFPSFIRWVMKNR</sequence>
<comment type="caution">
    <text evidence="1">The sequence shown here is derived from an EMBL/GenBank/DDBJ whole genome shotgun (WGS) entry which is preliminary data.</text>
</comment>
<dbReference type="PANTHER" id="PTHR48098:SF6">
    <property type="entry name" value="FERRI-BACILLIBACTIN ESTERASE BESA"/>
    <property type="match status" value="1"/>
</dbReference>
<gene>
    <name evidence="1" type="ORF">CGU03_01330</name>
</gene>
<reference evidence="2" key="1">
    <citation type="submission" date="2017-07" db="EMBL/GenBank/DDBJ databases">
        <authorList>
            <person name="Boucher Y."/>
            <person name="Orata F.D."/>
        </authorList>
    </citation>
    <scope>NUCLEOTIDE SEQUENCE [LARGE SCALE GENOMIC DNA]</scope>
    <source>
        <strain evidence="2">OYP9E10</strain>
    </source>
</reference>
<name>A0A271VYF9_VIBMT</name>
<dbReference type="Gene3D" id="3.40.50.1820">
    <property type="entry name" value="alpha/beta hydrolase"/>
    <property type="match status" value="1"/>
</dbReference>
<dbReference type="InterPro" id="IPR000801">
    <property type="entry name" value="Esterase-like"/>
</dbReference>
<organism evidence="1 2">
    <name type="scientific">Vibrio metoecus</name>
    <dbReference type="NCBI Taxonomy" id="1481663"/>
    <lineage>
        <taxon>Bacteria</taxon>
        <taxon>Pseudomonadati</taxon>
        <taxon>Pseudomonadota</taxon>
        <taxon>Gammaproteobacteria</taxon>
        <taxon>Vibrionales</taxon>
        <taxon>Vibrionaceae</taxon>
        <taxon>Vibrio</taxon>
    </lineage>
</organism>
<protein>
    <submittedName>
        <fullName evidence="1">Carbohydrate esterase</fullName>
    </submittedName>
</protein>
<evidence type="ECO:0000313" key="2">
    <source>
        <dbReference type="Proteomes" id="UP000216173"/>
    </source>
</evidence>
<dbReference type="AlphaFoldDB" id="A0A271VYF9"/>
<dbReference type="RefSeq" id="WP_055044724.1">
    <property type="nucleotide sequence ID" value="NZ_NMSL01000091.1"/>
</dbReference>
<dbReference type="SUPFAM" id="SSF53474">
    <property type="entry name" value="alpha/beta-Hydrolases"/>
    <property type="match status" value="1"/>
</dbReference>
<dbReference type="Proteomes" id="UP000216173">
    <property type="component" value="Unassembled WGS sequence"/>
</dbReference>
<accession>A0A271VYF9</accession>
<dbReference type="InterPro" id="IPR029058">
    <property type="entry name" value="AB_hydrolase_fold"/>
</dbReference>
<dbReference type="Pfam" id="PF00756">
    <property type="entry name" value="Esterase"/>
    <property type="match status" value="1"/>
</dbReference>
<dbReference type="InterPro" id="IPR050583">
    <property type="entry name" value="Mycobacterial_A85_antigen"/>
</dbReference>
<evidence type="ECO:0000313" key="1">
    <source>
        <dbReference type="EMBL" id="PAR23154.1"/>
    </source>
</evidence>
<dbReference type="EMBL" id="NMSH01000001">
    <property type="protein sequence ID" value="PAR23154.1"/>
    <property type="molecule type" value="Genomic_DNA"/>
</dbReference>
<dbReference type="PANTHER" id="PTHR48098">
    <property type="entry name" value="ENTEROCHELIN ESTERASE-RELATED"/>
    <property type="match status" value="1"/>
</dbReference>
<proteinExistence type="predicted"/>